<evidence type="ECO:0000313" key="3">
    <source>
        <dbReference type="Proteomes" id="UP000031599"/>
    </source>
</evidence>
<sequence>MVESLVGRLASASQPGRVRSTTGGGRNSTWSTCSITAARAVLPVVERL</sequence>
<proteinExistence type="predicted"/>
<feature type="region of interest" description="Disordered" evidence="1">
    <location>
        <begin position="1"/>
        <end position="30"/>
    </location>
</feature>
<evidence type="ECO:0000256" key="1">
    <source>
        <dbReference type="SAM" id="MobiDB-lite"/>
    </source>
</evidence>
<comment type="caution">
    <text evidence="2">The sequence shown here is derived from an EMBL/GenBank/DDBJ whole genome shotgun (WGS) entry which is preliminary data.</text>
</comment>
<name>A0A0C2CYD6_9BACT</name>
<organism evidence="2 3">
    <name type="scientific">Enhygromyxa salina</name>
    <dbReference type="NCBI Taxonomy" id="215803"/>
    <lineage>
        <taxon>Bacteria</taxon>
        <taxon>Pseudomonadati</taxon>
        <taxon>Myxococcota</taxon>
        <taxon>Polyangia</taxon>
        <taxon>Nannocystales</taxon>
        <taxon>Nannocystaceae</taxon>
        <taxon>Enhygromyxa</taxon>
    </lineage>
</organism>
<dbReference type="AlphaFoldDB" id="A0A0C2CYD6"/>
<gene>
    <name evidence="2" type="ORF">DB30_05055</name>
</gene>
<accession>A0A0C2CYD6</accession>
<dbReference type="Proteomes" id="UP000031599">
    <property type="component" value="Unassembled WGS sequence"/>
</dbReference>
<protein>
    <submittedName>
        <fullName evidence="2">Uncharacterized protein</fullName>
    </submittedName>
</protein>
<dbReference type="EMBL" id="JMCC02000044">
    <property type="protein sequence ID" value="KIG16001.1"/>
    <property type="molecule type" value="Genomic_DNA"/>
</dbReference>
<evidence type="ECO:0000313" key="2">
    <source>
        <dbReference type="EMBL" id="KIG16001.1"/>
    </source>
</evidence>
<reference evidence="2 3" key="1">
    <citation type="submission" date="2014-12" db="EMBL/GenBank/DDBJ databases">
        <title>Genome assembly of Enhygromyxa salina DSM 15201.</title>
        <authorList>
            <person name="Sharma G."/>
            <person name="Subramanian S."/>
        </authorList>
    </citation>
    <scope>NUCLEOTIDE SEQUENCE [LARGE SCALE GENOMIC DNA]</scope>
    <source>
        <strain evidence="2 3">DSM 15201</strain>
    </source>
</reference>